<dbReference type="Pfam" id="PF11374">
    <property type="entry name" value="DUF3176"/>
    <property type="match status" value="1"/>
</dbReference>
<accession>A0AAW0QMA8</accession>
<keyword evidence="1" id="KW-0472">Membrane</keyword>
<sequence>MEMLKVHPQASASSQSTSEFFGRHNEYPMSSMYQSGRSDEFLGHINAHPDEELLARPQPHHHVFRYWKWEGLSLCLATGSLIAVFILITRYDDQATAKWRFLINLTTLQSLLATVFRVFLLVPITSVISQSKWDWVGGDTVRSLKDIQEIDNASRGPWGALRVIPLAAKGNVPMFSCRTNATTPETRIQTNCTTGSCTFPDGDPVEGGGGDGGVSHSTIALCHRCFDTTTLISRVDSSSMGSRIILSYGEKSNISTAPSTTPLSLCEMPENGGPTHACIDTADPSARPCAEPTSFNSTCSFGKRADCAGKLSSTMAWNLNLYNAVRDMEPNDTSPIIQLTEDSFRNFAYSVSARYRRPLEPDVASGRAWQTVSCNSAQLPWLTLPAGLTIVTAALLAFVTVKGRSRRRIQPVWKDSLIPLILYKNRLLLAAEEEEDAGRSLGGTGENHTSLMELNNIDTLTGKIPVHFQWNGPPASQGDGLRKRTKIESYVDSLLQHS</sequence>
<dbReference type="EMBL" id="JAQQWP010000011">
    <property type="protein sequence ID" value="KAK8095989.1"/>
    <property type="molecule type" value="Genomic_DNA"/>
</dbReference>
<evidence type="ECO:0000313" key="3">
    <source>
        <dbReference type="Proteomes" id="UP001392437"/>
    </source>
</evidence>
<keyword evidence="1" id="KW-0812">Transmembrane</keyword>
<evidence type="ECO:0000256" key="1">
    <source>
        <dbReference type="SAM" id="Phobius"/>
    </source>
</evidence>
<feature type="transmembrane region" description="Helical" evidence="1">
    <location>
        <begin position="71"/>
        <end position="89"/>
    </location>
</feature>
<organism evidence="2 3">
    <name type="scientific">Apiospora kogelbergensis</name>
    <dbReference type="NCBI Taxonomy" id="1337665"/>
    <lineage>
        <taxon>Eukaryota</taxon>
        <taxon>Fungi</taxon>
        <taxon>Dikarya</taxon>
        <taxon>Ascomycota</taxon>
        <taxon>Pezizomycotina</taxon>
        <taxon>Sordariomycetes</taxon>
        <taxon>Xylariomycetidae</taxon>
        <taxon>Amphisphaeriales</taxon>
        <taxon>Apiosporaceae</taxon>
        <taxon>Apiospora</taxon>
    </lineage>
</organism>
<keyword evidence="3" id="KW-1185">Reference proteome</keyword>
<name>A0AAW0QMA8_9PEZI</name>
<dbReference type="PANTHER" id="PTHR35394:SF5">
    <property type="entry name" value="DUF3176 DOMAIN-CONTAINING PROTEIN"/>
    <property type="match status" value="1"/>
</dbReference>
<evidence type="ECO:0000313" key="2">
    <source>
        <dbReference type="EMBL" id="KAK8095989.1"/>
    </source>
</evidence>
<feature type="transmembrane region" description="Helical" evidence="1">
    <location>
        <begin position="101"/>
        <end position="122"/>
    </location>
</feature>
<dbReference type="AlphaFoldDB" id="A0AAW0QMA8"/>
<reference evidence="2 3" key="1">
    <citation type="submission" date="2023-01" db="EMBL/GenBank/DDBJ databases">
        <title>Analysis of 21 Apiospora genomes using comparative genomics revels a genus with tremendous synthesis potential of carbohydrate active enzymes and secondary metabolites.</title>
        <authorList>
            <person name="Sorensen T."/>
        </authorList>
    </citation>
    <scope>NUCLEOTIDE SEQUENCE [LARGE SCALE GENOMIC DNA]</scope>
    <source>
        <strain evidence="2 3">CBS 117206</strain>
    </source>
</reference>
<dbReference type="Proteomes" id="UP001392437">
    <property type="component" value="Unassembled WGS sequence"/>
</dbReference>
<protein>
    <submittedName>
        <fullName evidence="2">Uncharacterized protein</fullName>
    </submittedName>
</protein>
<gene>
    <name evidence="2" type="ORF">PG999_014011</name>
</gene>
<comment type="caution">
    <text evidence="2">The sequence shown here is derived from an EMBL/GenBank/DDBJ whole genome shotgun (WGS) entry which is preliminary data.</text>
</comment>
<dbReference type="InterPro" id="IPR021514">
    <property type="entry name" value="DUF3176"/>
</dbReference>
<proteinExistence type="predicted"/>
<keyword evidence="1" id="KW-1133">Transmembrane helix</keyword>
<dbReference type="PANTHER" id="PTHR35394">
    <property type="entry name" value="DUF3176 DOMAIN-CONTAINING PROTEIN"/>
    <property type="match status" value="1"/>
</dbReference>
<feature type="transmembrane region" description="Helical" evidence="1">
    <location>
        <begin position="379"/>
        <end position="401"/>
    </location>
</feature>